<dbReference type="CDD" id="cd06530">
    <property type="entry name" value="S26_SPase_I"/>
    <property type="match status" value="1"/>
</dbReference>
<evidence type="ECO:0000313" key="1">
    <source>
        <dbReference type="EMBL" id="AIE91540.1"/>
    </source>
</evidence>
<dbReference type="AlphaFoldDB" id="A0A075FJC2"/>
<accession>A0A075FJC2</accession>
<dbReference type="EMBL" id="KF900342">
    <property type="protein sequence ID" value="AIE91540.1"/>
    <property type="molecule type" value="Genomic_DNA"/>
</dbReference>
<dbReference type="GO" id="GO:0006465">
    <property type="term" value="P:signal peptide processing"/>
    <property type="evidence" value="ECO:0007669"/>
    <property type="project" value="InterPro"/>
</dbReference>
<gene>
    <name evidence="1" type="primary">SEC11</name>
    <name evidence="1" type="synonym">sipW</name>
</gene>
<organism evidence="1">
    <name type="scientific">uncultured marine group II/III euryarchaeote AD1000_12_E11</name>
    <dbReference type="NCBI Taxonomy" id="1457726"/>
    <lineage>
        <taxon>Archaea</taxon>
        <taxon>Methanobacteriati</taxon>
        <taxon>Methanobacteriota</taxon>
        <taxon>environmental samples</taxon>
    </lineage>
</organism>
<sequence>MASGFSWIREAMLAGGLVVLVLISMWVATGSFPPMVVVESGSMMHTEEGSVGAIDPGDLVLVMNPDRVEIVTFVEATEEDNENFGYETHGMAGDVIIYQKNGGSDTPVIHRALLKAVVNDSGGWDVPGTTLLNVDSITWTLDYQCQYHGGTYDLMIDRWVPPHEGYLTTGDNEDTNGCKKIDQLRATNPDASEQYIRGNGLKDENGNPVQAVKDEWVVGVASTEIPWLGAAKLFFSGTSSSVTDTAWRSLAVVIAVIIAAPYILETVMERLRAPSDKDE</sequence>
<proteinExistence type="predicted"/>
<reference evidence="1" key="1">
    <citation type="journal article" date="2014" name="Genome Biol. Evol.">
        <title>Pangenome evidence for extensive interdomain horizontal transfer affecting lineage core and shell genes in uncultured planktonic thaumarchaeota and euryarchaeota.</title>
        <authorList>
            <person name="Deschamps P."/>
            <person name="Zivanovic Y."/>
            <person name="Moreira D."/>
            <person name="Rodriguez-Valera F."/>
            <person name="Lopez-Garcia P."/>
        </authorList>
    </citation>
    <scope>NUCLEOTIDE SEQUENCE</scope>
</reference>
<name>A0A075FJC2_9EURY</name>
<dbReference type="InterPro" id="IPR019533">
    <property type="entry name" value="Peptidase_S26"/>
</dbReference>
<dbReference type="GO" id="GO:0004252">
    <property type="term" value="F:serine-type endopeptidase activity"/>
    <property type="evidence" value="ECO:0007669"/>
    <property type="project" value="InterPro"/>
</dbReference>
<protein>
    <submittedName>
        <fullName evidence="1">Signal peptidase I-like protein (SEC11, sipW)</fullName>
    </submittedName>
</protein>